<proteinExistence type="predicted"/>
<reference evidence="1 2" key="1">
    <citation type="submission" date="2023-06" db="EMBL/GenBank/DDBJ databases">
        <title>Paenibacillus polygonum sp. nov., an endophytic bacterium, isolated from Polygonum lapathifolium L. in Nanji Wetland National Nature Reserve, South of Poyang Lake, Jiangxi Province, China.</title>
        <authorList>
            <person name="Yu Z."/>
        </authorList>
    </citation>
    <scope>NUCLEOTIDE SEQUENCE [LARGE SCALE GENOMIC DNA]</scope>
    <source>
        <strain evidence="1 2">C31</strain>
    </source>
</reference>
<sequence>MRLKICMLIFLFILSGCNIESEETNVPPENLEPTSIKLTPIDLFDGEAGKFKNFLGSMSGGIKLEYEGSKPNASLDIDIWENGKKVDTAGSIGDLFYSLDEQKRSNEVEIIISIDTVNFEGQNEYSIIKVNKVRNSGSSLSTVTLPWNKELTLRGVLQHTEPHSFSVELPVNVFGMQATRSNQISTADLSEESLAETEWALVFTLRFDD</sequence>
<accession>A0ABY8XCI1</accession>
<evidence type="ECO:0008006" key="3">
    <source>
        <dbReference type="Google" id="ProtNLM"/>
    </source>
</evidence>
<evidence type="ECO:0000313" key="2">
    <source>
        <dbReference type="Proteomes" id="UP001236415"/>
    </source>
</evidence>
<name>A0ABY8XCI1_9BACL</name>
<dbReference type="Proteomes" id="UP001236415">
    <property type="component" value="Chromosome"/>
</dbReference>
<gene>
    <name evidence="1" type="ORF">QPK24_10380</name>
</gene>
<keyword evidence="2" id="KW-1185">Reference proteome</keyword>
<organism evidence="1 2">
    <name type="scientific">Paenibacillus polygoni</name>
    <dbReference type="NCBI Taxonomy" id="3050112"/>
    <lineage>
        <taxon>Bacteria</taxon>
        <taxon>Bacillati</taxon>
        <taxon>Bacillota</taxon>
        <taxon>Bacilli</taxon>
        <taxon>Bacillales</taxon>
        <taxon>Paenibacillaceae</taxon>
        <taxon>Paenibacillus</taxon>
    </lineage>
</organism>
<dbReference type="PROSITE" id="PS51257">
    <property type="entry name" value="PROKAR_LIPOPROTEIN"/>
    <property type="match status" value="1"/>
</dbReference>
<dbReference type="RefSeq" id="WP_285748442.1">
    <property type="nucleotide sequence ID" value="NZ_CP127162.1"/>
</dbReference>
<dbReference type="EMBL" id="CP127162">
    <property type="protein sequence ID" value="WIV21040.1"/>
    <property type="molecule type" value="Genomic_DNA"/>
</dbReference>
<protein>
    <recommendedName>
        <fullName evidence="3">Polyisoprenoid-binding protein YceI</fullName>
    </recommendedName>
</protein>
<evidence type="ECO:0000313" key="1">
    <source>
        <dbReference type="EMBL" id="WIV21040.1"/>
    </source>
</evidence>